<dbReference type="KEGG" id="cad:Curi_c21880"/>
<gene>
    <name evidence="1" type="ordered locus">Curi_c21880</name>
</gene>
<name>K0B3J9_GOTA9</name>
<dbReference type="PANTHER" id="PTHR37804">
    <property type="entry name" value="CDAA REGULATORY PROTEIN CDAR"/>
    <property type="match status" value="1"/>
</dbReference>
<dbReference type="PANTHER" id="PTHR37804:SF1">
    <property type="entry name" value="CDAA REGULATORY PROTEIN CDAR"/>
    <property type="match status" value="1"/>
</dbReference>
<keyword evidence="2" id="KW-1185">Reference proteome</keyword>
<reference evidence="1 2" key="1">
    <citation type="journal article" date="2012" name="PLoS ONE">
        <title>The purine-utilizing bacterium Clostridium acidurici 9a: a genome-guided metabolic reconsideration.</title>
        <authorList>
            <person name="Hartwich K."/>
            <person name="Poehlein A."/>
            <person name="Daniel R."/>
        </authorList>
    </citation>
    <scope>NUCLEOTIDE SEQUENCE [LARGE SCALE GENOMIC DNA]</scope>
    <source>
        <strain evidence="2">ATCC 7906 / DSM 604 / BCRC 14475 / CIP 104303 / KCTC 5404 / NCIMB 10678 / 9a</strain>
    </source>
</reference>
<dbReference type="STRING" id="1128398.Curi_c21880"/>
<organism evidence="1 2">
    <name type="scientific">Gottschalkia acidurici (strain ATCC 7906 / DSM 604 / BCRC 14475 / CIP 104303 / KCTC 5404 / NCIMB 10678 / 9a)</name>
    <name type="common">Clostridium acidurici</name>
    <dbReference type="NCBI Taxonomy" id="1128398"/>
    <lineage>
        <taxon>Bacteria</taxon>
        <taxon>Bacillati</taxon>
        <taxon>Bacillota</taxon>
        <taxon>Tissierellia</taxon>
        <taxon>Tissierellales</taxon>
        <taxon>Gottschalkiaceae</taxon>
        <taxon>Gottschalkia</taxon>
    </lineage>
</organism>
<proteinExistence type="predicted"/>
<dbReference type="AlphaFoldDB" id="K0B3J9"/>
<evidence type="ECO:0000313" key="2">
    <source>
        <dbReference type="Proteomes" id="UP000006094"/>
    </source>
</evidence>
<dbReference type="EMBL" id="CP003326">
    <property type="protein sequence ID" value="AFS79191.1"/>
    <property type="molecule type" value="Genomic_DNA"/>
</dbReference>
<sequence>MSKIKDSNTTIKLLALFISIVLWSYVRGEVNPKIIREFKDVKVDTINESLIKDAGLVLLEPEDMTVSIKVSGRRNDINSLTAEDITAEVDLSDISKGTHRVPIEVRVPFRVDLEDISKRYISYEVDTLGTKEKEVTVRTIGNSTGGYSIGEGSISPDTVKLSGPASLLNRVSKVIINVDINKMVSNGKMTLPVVALDSKGKEIKGLEINPSTVEASLPILKTKKVPIKPKFKGAIKPEYKISKVETNPSTVTIKGLDKDIKNITSIDTNEIDLSTISSDQEINTKLALPKGVLLENNKNQVAVKIQVEKTMSRQVEIPIEEVSIVNLKDGLKANIQDQIGTIVVTLKGNEKVLNKLTPQDIKLKLDLNDLDEGVYNFKLNISTLENVEVQSISPSTLSVNLQKLE</sequence>
<protein>
    <submittedName>
        <fullName evidence="1">YbbR family protein</fullName>
    </submittedName>
</protein>
<dbReference type="OrthoDB" id="2111604at2"/>
<dbReference type="Pfam" id="PF07949">
    <property type="entry name" value="YbbR"/>
    <property type="match status" value="4"/>
</dbReference>
<evidence type="ECO:0000313" key="1">
    <source>
        <dbReference type="EMBL" id="AFS79191.1"/>
    </source>
</evidence>
<accession>K0B3J9</accession>
<dbReference type="InterPro" id="IPR012505">
    <property type="entry name" value="YbbR"/>
</dbReference>
<dbReference type="eggNOG" id="COG4856">
    <property type="taxonomic scope" value="Bacteria"/>
</dbReference>
<dbReference type="Proteomes" id="UP000006094">
    <property type="component" value="Chromosome"/>
</dbReference>
<dbReference type="InterPro" id="IPR053154">
    <property type="entry name" value="c-di-AMP_regulator"/>
</dbReference>
<dbReference type="HOGENOM" id="CLU_039811_4_1_9"/>
<dbReference type="Gene3D" id="2.170.120.30">
    <property type="match status" value="2"/>
</dbReference>
<dbReference type="RefSeq" id="WP_014968327.1">
    <property type="nucleotide sequence ID" value="NC_018664.1"/>
</dbReference>
<dbReference type="Gene3D" id="2.170.120.40">
    <property type="entry name" value="YbbR-like domain"/>
    <property type="match status" value="2"/>
</dbReference>